<sequence>MHDRGPLIYLVHDNEQSAFDTALYSVRRYGGSLVAVESGEKRSHAGQDPNRNFAINASDAATCRDMVTKPAPEFTEIMRALNPDRQSFFLTLHNNDDGYSGGGGLGTINVERPSSIMQGMPAPQSASDTDDALLIAGIEPFGANKHARAVTDHMHEAGYHVIYELVKSSNNDCSFSNFVVLNNLGDYYNIETQHGHTAQQKQILDHLMAYLRFRPQNQEVK</sequence>
<evidence type="ECO:0000313" key="2">
    <source>
        <dbReference type="Proteomes" id="UP000054396"/>
    </source>
</evidence>
<organism evidence="1 2">
    <name type="scientific">Pseudoponticoccus marisrubri</name>
    <dbReference type="NCBI Taxonomy" id="1685382"/>
    <lineage>
        <taxon>Bacteria</taxon>
        <taxon>Pseudomonadati</taxon>
        <taxon>Pseudomonadota</taxon>
        <taxon>Alphaproteobacteria</taxon>
        <taxon>Rhodobacterales</taxon>
        <taxon>Roseobacteraceae</taxon>
        <taxon>Pseudoponticoccus</taxon>
    </lineage>
</organism>
<protein>
    <recommendedName>
        <fullName evidence="3">N-acetylmuramoyl-L-alanine amidase</fullName>
    </recommendedName>
</protein>
<reference evidence="1 2" key="1">
    <citation type="submission" date="2015-12" db="EMBL/GenBank/DDBJ databases">
        <authorList>
            <person name="Shamseldin A."/>
            <person name="Moawad H."/>
            <person name="Abd El-Rahim W.M."/>
            <person name="Sadowsky M.J."/>
        </authorList>
    </citation>
    <scope>NUCLEOTIDE SEQUENCE [LARGE SCALE GENOMIC DNA]</scope>
    <source>
        <strain evidence="1 2">SJ5A-1</strain>
    </source>
</reference>
<proteinExistence type="predicted"/>
<keyword evidence="2" id="KW-1185">Reference proteome</keyword>
<name>A0A0W7WGD9_9RHOB</name>
<comment type="caution">
    <text evidence="1">The sequence shown here is derived from an EMBL/GenBank/DDBJ whole genome shotgun (WGS) entry which is preliminary data.</text>
</comment>
<gene>
    <name evidence="1" type="ORF">AVJ23_15890</name>
</gene>
<evidence type="ECO:0000313" key="1">
    <source>
        <dbReference type="EMBL" id="KUF09641.1"/>
    </source>
</evidence>
<evidence type="ECO:0008006" key="3">
    <source>
        <dbReference type="Google" id="ProtNLM"/>
    </source>
</evidence>
<dbReference type="AlphaFoldDB" id="A0A0W7WGD9"/>
<accession>A0A0W7WGD9</accession>
<dbReference type="Proteomes" id="UP000054396">
    <property type="component" value="Unassembled WGS sequence"/>
</dbReference>
<dbReference type="EMBL" id="LPXO01000011">
    <property type="protein sequence ID" value="KUF09641.1"/>
    <property type="molecule type" value="Genomic_DNA"/>
</dbReference>